<gene>
    <name evidence="2" type="ORF">A2V72_01890</name>
</gene>
<organism evidence="2 3">
    <name type="scientific">Candidatus Nealsonbacteria bacterium RBG_13_37_56</name>
    <dbReference type="NCBI Taxonomy" id="1801661"/>
    <lineage>
        <taxon>Bacteria</taxon>
        <taxon>Candidatus Nealsoniibacteriota</taxon>
    </lineage>
</organism>
<dbReference type="PANTHER" id="PTHR43245:SF23">
    <property type="entry name" value="NAD(P)-BINDING DOMAIN-CONTAINING PROTEIN"/>
    <property type="match status" value="1"/>
</dbReference>
<dbReference type="AlphaFoldDB" id="A0A1G2DXK8"/>
<dbReference type="Gene3D" id="3.40.50.720">
    <property type="entry name" value="NAD(P)-binding Rossmann-like Domain"/>
    <property type="match status" value="1"/>
</dbReference>
<dbReference type="PANTHER" id="PTHR43245">
    <property type="entry name" value="BIFUNCTIONAL POLYMYXIN RESISTANCE PROTEIN ARNA"/>
    <property type="match status" value="1"/>
</dbReference>
<sequence length="329" mass="37184">MNDNKPKNILITGGAGYIGSVLTRKLLEKGYNVKVIDKLLFGNNSIKDLFNNLNFKFIQADILDSDFMSKSLFNIDAVVNLAAIVGEAACLSRKDLALKTNYLGSVYLARLCKSFGIKGFIQASTCSAYGQQDNDNVVPEPSRLFPVDFYGETKIYAEREIIKLMDDNFNPTILRFSTVYGLSPRMRFDLVVNTLTKKAIKDKEIFIFGGEQWRPLVHVDDVVNSIILALEAPLSKAGNQIFNVGSNTENYLISQVGEMVKEYIPDVEIKTLQGIEDKRSYKVDFTKIEKVLNFKNQKRVKDGIIEIRDAINSGRFPDMENKIYYNHLV</sequence>
<protein>
    <recommendedName>
        <fullName evidence="1">NAD-dependent epimerase/dehydratase domain-containing protein</fullName>
    </recommendedName>
</protein>
<reference evidence="2 3" key="1">
    <citation type="journal article" date="2016" name="Nat. Commun.">
        <title>Thousands of microbial genomes shed light on interconnected biogeochemical processes in an aquifer system.</title>
        <authorList>
            <person name="Anantharaman K."/>
            <person name="Brown C.T."/>
            <person name="Hug L.A."/>
            <person name="Sharon I."/>
            <person name="Castelle C.J."/>
            <person name="Probst A.J."/>
            <person name="Thomas B.C."/>
            <person name="Singh A."/>
            <person name="Wilkins M.J."/>
            <person name="Karaoz U."/>
            <person name="Brodie E.L."/>
            <person name="Williams K.H."/>
            <person name="Hubbard S.S."/>
            <person name="Banfield J.F."/>
        </authorList>
    </citation>
    <scope>NUCLEOTIDE SEQUENCE [LARGE SCALE GENOMIC DNA]</scope>
</reference>
<dbReference type="InterPro" id="IPR001509">
    <property type="entry name" value="Epimerase_deHydtase"/>
</dbReference>
<dbReference type="SUPFAM" id="SSF51735">
    <property type="entry name" value="NAD(P)-binding Rossmann-fold domains"/>
    <property type="match status" value="1"/>
</dbReference>
<dbReference type="InterPro" id="IPR036291">
    <property type="entry name" value="NAD(P)-bd_dom_sf"/>
</dbReference>
<dbReference type="Pfam" id="PF01370">
    <property type="entry name" value="Epimerase"/>
    <property type="match status" value="1"/>
</dbReference>
<name>A0A1G2DXK8_9BACT</name>
<dbReference type="InterPro" id="IPR050177">
    <property type="entry name" value="Lipid_A_modif_metabolic_enz"/>
</dbReference>
<accession>A0A1G2DXK8</accession>
<dbReference type="Proteomes" id="UP000178893">
    <property type="component" value="Unassembled WGS sequence"/>
</dbReference>
<evidence type="ECO:0000259" key="1">
    <source>
        <dbReference type="Pfam" id="PF01370"/>
    </source>
</evidence>
<dbReference type="CDD" id="cd08946">
    <property type="entry name" value="SDR_e"/>
    <property type="match status" value="1"/>
</dbReference>
<evidence type="ECO:0000313" key="3">
    <source>
        <dbReference type="Proteomes" id="UP000178893"/>
    </source>
</evidence>
<dbReference type="EMBL" id="MHLW01000026">
    <property type="protein sequence ID" value="OGZ17791.1"/>
    <property type="molecule type" value="Genomic_DNA"/>
</dbReference>
<evidence type="ECO:0000313" key="2">
    <source>
        <dbReference type="EMBL" id="OGZ17791.1"/>
    </source>
</evidence>
<proteinExistence type="predicted"/>
<comment type="caution">
    <text evidence="2">The sequence shown here is derived from an EMBL/GenBank/DDBJ whole genome shotgun (WGS) entry which is preliminary data.</text>
</comment>
<feature type="domain" description="NAD-dependent epimerase/dehydratase" evidence="1">
    <location>
        <begin position="9"/>
        <end position="245"/>
    </location>
</feature>